<comment type="similarity">
    <text evidence="1">Belongs to the DinB family.</text>
</comment>
<feature type="binding site" evidence="3">
    <location>
        <position position="142"/>
    </location>
    <ligand>
        <name>a divalent metal cation</name>
        <dbReference type="ChEBI" id="CHEBI:60240"/>
    </ligand>
</feature>
<evidence type="ECO:0000256" key="1">
    <source>
        <dbReference type="ARBA" id="ARBA00008635"/>
    </source>
</evidence>
<dbReference type="AlphaFoldDB" id="A0A2I9CXK9"/>
<dbReference type="SUPFAM" id="SSF109854">
    <property type="entry name" value="DinB/YfiT-like putative metalloenzymes"/>
    <property type="match status" value="1"/>
</dbReference>
<dbReference type="RefSeq" id="WP_103130177.1">
    <property type="nucleotide sequence ID" value="NZ_BFAG01000011.1"/>
</dbReference>
<sequence>MNIPETYEYLVRARRDLWATLEDVPDEVLARPLLNGDRFRCIKDLVWHIAEVEDGWLHGDIRRVPPVQDHLPGVQALRGRPFYDDVPLAPLLDYWLAVEESTRAYLARLDAAELARVVTVEDWPPEHQRFRVDGLLWHVMMHEVRHTAQIAVLLRTQDIKPPSLDLLFYLPPIPSAQSG</sequence>
<evidence type="ECO:0000313" key="5">
    <source>
        <dbReference type="Proteomes" id="UP000236569"/>
    </source>
</evidence>
<dbReference type="PANTHER" id="PTHR37302:SF3">
    <property type="entry name" value="DAMAGE-INDUCIBLE PROTEIN DINB"/>
    <property type="match status" value="1"/>
</dbReference>
<feature type="binding site" evidence="3">
    <location>
        <position position="146"/>
    </location>
    <ligand>
        <name>a divalent metal cation</name>
        <dbReference type="ChEBI" id="CHEBI:60240"/>
    </ligand>
</feature>
<dbReference type="Proteomes" id="UP000236569">
    <property type="component" value="Unassembled WGS sequence"/>
</dbReference>
<evidence type="ECO:0000313" key="4">
    <source>
        <dbReference type="EMBL" id="GBF06823.1"/>
    </source>
</evidence>
<proteinExistence type="inferred from homology"/>
<organism evidence="4 5">
    <name type="scientific">Deinococcus aerius</name>
    <dbReference type="NCBI Taxonomy" id="200253"/>
    <lineage>
        <taxon>Bacteria</taxon>
        <taxon>Thermotogati</taxon>
        <taxon>Deinococcota</taxon>
        <taxon>Deinococci</taxon>
        <taxon>Deinococcales</taxon>
        <taxon>Deinococcaceae</taxon>
        <taxon>Deinococcus</taxon>
    </lineage>
</organism>
<feature type="binding site" evidence="3">
    <location>
        <position position="48"/>
    </location>
    <ligand>
        <name>a divalent metal cation</name>
        <dbReference type="ChEBI" id="CHEBI:60240"/>
    </ligand>
</feature>
<accession>A0A2I9CXK9</accession>
<gene>
    <name evidence="4" type="ORF">DAERI_110005</name>
</gene>
<dbReference type="PANTHER" id="PTHR37302">
    <property type="entry name" value="SLR1116 PROTEIN"/>
    <property type="match status" value="1"/>
</dbReference>
<dbReference type="Pfam" id="PF05163">
    <property type="entry name" value="DinB"/>
    <property type="match status" value="1"/>
</dbReference>
<evidence type="ECO:0000256" key="2">
    <source>
        <dbReference type="ARBA" id="ARBA00022723"/>
    </source>
</evidence>
<dbReference type="OrthoDB" id="67481at2"/>
<name>A0A2I9CXK9_9DEIO</name>
<protein>
    <submittedName>
        <fullName evidence="4">DinB family protein</fullName>
    </submittedName>
</protein>
<dbReference type="GO" id="GO:0046872">
    <property type="term" value="F:metal ion binding"/>
    <property type="evidence" value="ECO:0007669"/>
    <property type="project" value="UniProtKB-KW"/>
</dbReference>
<dbReference type="InterPro" id="IPR034660">
    <property type="entry name" value="DinB/YfiT-like"/>
</dbReference>
<dbReference type="EMBL" id="BFAG01000011">
    <property type="protein sequence ID" value="GBF06823.1"/>
    <property type="molecule type" value="Genomic_DNA"/>
</dbReference>
<dbReference type="Gene3D" id="1.20.120.450">
    <property type="entry name" value="dinb family like domain"/>
    <property type="match status" value="1"/>
</dbReference>
<keyword evidence="5" id="KW-1185">Reference proteome</keyword>
<dbReference type="InterPro" id="IPR007837">
    <property type="entry name" value="DinB"/>
</dbReference>
<comment type="caution">
    <text evidence="4">The sequence shown here is derived from an EMBL/GenBank/DDBJ whole genome shotgun (WGS) entry which is preliminary data.</text>
</comment>
<evidence type="ECO:0000256" key="3">
    <source>
        <dbReference type="PIRSR" id="PIRSR607837-1"/>
    </source>
</evidence>
<keyword evidence="2 3" id="KW-0479">Metal-binding</keyword>
<reference evidence="5" key="1">
    <citation type="submission" date="2018-01" db="EMBL/GenBank/DDBJ databases">
        <title>Draft Genome Sequence of the Radioresistant Bacterium Deinococcus aerius TR0125, Isolated from the Higher Atmosphere above Japan.</title>
        <authorList>
            <person name="Satoh K."/>
            <person name="Arai H."/>
            <person name="Sanzen T."/>
            <person name="Kawaguchi Y."/>
            <person name="Hayashi H."/>
            <person name="Yokobori S."/>
            <person name="Yamagishi A."/>
            <person name="Oono Y."/>
            <person name="Narumi I."/>
        </authorList>
    </citation>
    <scope>NUCLEOTIDE SEQUENCE [LARGE SCALE GENOMIC DNA]</scope>
    <source>
        <strain evidence="5">TR0125</strain>
    </source>
</reference>